<evidence type="ECO:0000313" key="1">
    <source>
        <dbReference type="EMBL" id="CDQ08775.1"/>
    </source>
</evidence>
<gene>
    <name evidence="1" type="ORF">AFERRI_100210</name>
</gene>
<dbReference type="AlphaFoldDB" id="A0A060UJT9"/>
<reference evidence="1" key="1">
    <citation type="submission" date="2014-03" db="EMBL/GenBank/DDBJ databases">
        <authorList>
            <person name="Genoscope - CEA"/>
        </authorList>
    </citation>
    <scope>NUCLEOTIDE SEQUENCE [LARGE SCALE GENOMIC DNA]</scope>
    <source>
        <strain evidence="1">CF27</strain>
    </source>
</reference>
<dbReference type="EMBL" id="CCCS020000002">
    <property type="protein sequence ID" value="CDQ08775.1"/>
    <property type="molecule type" value="Genomic_DNA"/>
</dbReference>
<organism evidence="1">
    <name type="scientific">Acidithiobacillus ferrivorans</name>
    <dbReference type="NCBI Taxonomy" id="160808"/>
    <lineage>
        <taxon>Bacteria</taxon>
        <taxon>Pseudomonadati</taxon>
        <taxon>Pseudomonadota</taxon>
        <taxon>Acidithiobacillia</taxon>
        <taxon>Acidithiobacillales</taxon>
        <taxon>Acidithiobacillaceae</taxon>
        <taxon>Acidithiobacillus</taxon>
    </lineage>
</organism>
<comment type="caution">
    <text evidence="1">The sequence shown here is derived from an EMBL/GenBank/DDBJ whole genome shotgun (WGS) entry which is preliminary data.</text>
</comment>
<sequence>MKINGIAGGVQDILMERECHEIIQEHIAVGGDKPADIRQPVDQLCHSG</sequence>
<name>A0A060UJT9_9PROT</name>
<protein>
    <submittedName>
        <fullName evidence="1">Uncharacterized protein</fullName>
    </submittedName>
</protein>
<reference evidence="1" key="2">
    <citation type="submission" date="2014-07" db="EMBL/GenBank/DDBJ databases">
        <title>Initial genome analysis of the psychrotolerant acidophile Acidithiobacillus ferrivorans CF27: insights into iron and sulfur oxidation pathways and into biofilm formation.</title>
        <authorList>
            <person name="Talla E."/>
            <person name="Hedrich S."/>
            <person name="Mangenot S."/>
            <person name="Ji B."/>
            <person name="Johnson D.B."/>
            <person name="Barbe V."/>
            <person name="Bonnefoy V."/>
        </authorList>
    </citation>
    <scope>NUCLEOTIDE SEQUENCE [LARGE SCALE GENOMIC DNA]</scope>
    <source>
        <strain evidence="1">CF27</strain>
    </source>
</reference>
<accession>A0A060UJT9</accession>
<proteinExistence type="predicted"/>